<evidence type="ECO:0000259" key="1">
    <source>
        <dbReference type="SMART" id="SM00829"/>
    </source>
</evidence>
<evidence type="ECO:0000313" key="3">
    <source>
        <dbReference type="Proteomes" id="UP000586305"/>
    </source>
</evidence>
<proteinExistence type="predicted"/>
<dbReference type="Gene3D" id="3.40.50.720">
    <property type="entry name" value="NAD(P)-binding Rossmann-like Domain"/>
    <property type="match status" value="1"/>
</dbReference>
<dbReference type="Proteomes" id="UP000586305">
    <property type="component" value="Unassembled WGS sequence"/>
</dbReference>
<organism evidence="2 3">
    <name type="scientific">Pseudoalteromonas caenipelagi</name>
    <dbReference type="NCBI Taxonomy" id="2726988"/>
    <lineage>
        <taxon>Bacteria</taxon>
        <taxon>Pseudomonadati</taxon>
        <taxon>Pseudomonadota</taxon>
        <taxon>Gammaproteobacteria</taxon>
        <taxon>Alteromonadales</taxon>
        <taxon>Pseudoalteromonadaceae</taxon>
        <taxon>Pseudoalteromonas</taxon>
    </lineage>
</organism>
<dbReference type="PANTHER" id="PTHR43677">
    <property type="entry name" value="SHORT-CHAIN DEHYDROGENASE/REDUCTASE"/>
    <property type="match status" value="1"/>
</dbReference>
<dbReference type="InterPro" id="IPR051397">
    <property type="entry name" value="Zn-ADH-like_protein"/>
</dbReference>
<sequence length="312" mass="33756">MANAKLVFGIEQFGGPENIISKYLVDKKLEQNHVRIKVLASSVNPIDIKTRMGLGFVAAQKQPDSFMGLGYDLYGQIEAVGEQVTSFSVGQYVIGMVGFAHHPGCYAQQVDAHVEQIIALDEKENPTIAGLCLSGLTALQALACLPVLSDVPLFINAPTGGVGHIAVQLAKLQGRHVVALSTRAQHPLLAMMDVKTMNYEHFYQQSYRGQLLDLVGAETALKLIANLGKGSSVVTVPTISKDQVIEFAKHNGIDAQGMVVKANTDDLNKLYQAYRSGKLSIHMDKQFSLNEVAQAHGYMQGAQHCGKIIIVT</sequence>
<reference evidence="2 3" key="1">
    <citation type="submission" date="2020-04" db="EMBL/GenBank/DDBJ databases">
        <title>Pseudoalteromonas caenipelagi sp. nov., isolated from a tidal flat.</title>
        <authorList>
            <person name="Park S."/>
            <person name="Yoon J.-H."/>
        </authorList>
    </citation>
    <scope>NUCLEOTIDE SEQUENCE [LARGE SCALE GENOMIC DNA]</scope>
    <source>
        <strain evidence="2 3">JBTF-M23</strain>
    </source>
</reference>
<dbReference type="SUPFAM" id="SSF51735">
    <property type="entry name" value="NAD(P)-binding Rossmann-fold domains"/>
    <property type="match status" value="1"/>
</dbReference>
<dbReference type="EMBL" id="JABBPG010000003">
    <property type="protein sequence ID" value="NOU50649.1"/>
    <property type="molecule type" value="Genomic_DNA"/>
</dbReference>
<feature type="domain" description="Enoyl reductase (ER)" evidence="1">
    <location>
        <begin position="14"/>
        <end position="310"/>
    </location>
</feature>
<dbReference type="RefSeq" id="WP_171625731.1">
    <property type="nucleotide sequence ID" value="NZ_JABBPG010000003.1"/>
</dbReference>
<evidence type="ECO:0000313" key="2">
    <source>
        <dbReference type="EMBL" id="NOU50649.1"/>
    </source>
</evidence>
<comment type="caution">
    <text evidence="2">The sequence shown here is derived from an EMBL/GenBank/DDBJ whole genome shotgun (WGS) entry which is preliminary data.</text>
</comment>
<dbReference type="CDD" id="cd05289">
    <property type="entry name" value="MDR_like_2"/>
    <property type="match status" value="1"/>
</dbReference>
<dbReference type="SUPFAM" id="SSF50129">
    <property type="entry name" value="GroES-like"/>
    <property type="match status" value="1"/>
</dbReference>
<dbReference type="PANTHER" id="PTHR43677:SF4">
    <property type="entry name" value="QUINONE OXIDOREDUCTASE-LIKE PROTEIN 2"/>
    <property type="match status" value="1"/>
</dbReference>
<dbReference type="Gene3D" id="3.90.180.10">
    <property type="entry name" value="Medium-chain alcohol dehydrogenases, catalytic domain"/>
    <property type="match status" value="1"/>
</dbReference>
<dbReference type="InterPro" id="IPR013154">
    <property type="entry name" value="ADH-like_N"/>
</dbReference>
<name>A0A849VAI9_9GAMM</name>
<dbReference type="InterPro" id="IPR020843">
    <property type="entry name" value="ER"/>
</dbReference>
<accession>A0A849VAI9</accession>
<dbReference type="GO" id="GO:0016491">
    <property type="term" value="F:oxidoreductase activity"/>
    <property type="evidence" value="ECO:0007669"/>
    <property type="project" value="InterPro"/>
</dbReference>
<dbReference type="Pfam" id="PF13602">
    <property type="entry name" value="ADH_zinc_N_2"/>
    <property type="match status" value="1"/>
</dbReference>
<dbReference type="AlphaFoldDB" id="A0A849VAI9"/>
<dbReference type="Pfam" id="PF08240">
    <property type="entry name" value="ADH_N"/>
    <property type="match status" value="1"/>
</dbReference>
<dbReference type="InterPro" id="IPR036291">
    <property type="entry name" value="NAD(P)-bd_dom_sf"/>
</dbReference>
<dbReference type="SMART" id="SM00829">
    <property type="entry name" value="PKS_ER"/>
    <property type="match status" value="1"/>
</dbReference>
<gene>
    <name evidence="2" type="ORF">HG263_08845</name>
</gene>
<protein>
    <submittedName>
        <fullName evidence="2">NADP-dependent oxidoreductase</fullName>
    </submittedName>
</protein>
<keyword evidence="3" id="KW-1185">Reference proteome</keyword>
<dbReference type="InterPro" id="IPR011032">
    <property type="entry name" value="GroES-like_sf"/>
</dbReference>